<evidence type="ECO:0000313" key="2">
    <source>
        <dbReference type="EMBL" id="BAQ67619.1"/>
    </source>
</evidence>
<dbReference type="RefSeq" id="WP_042456642.1">
    <property type="nucleotide sequence ID" value="NZ_CP015421.1"/>
</dbReference>
<evidence type="ECO:0000313" key="3">
    <source>
        <dbReference type="EMBL" id="BAQ69427.1"/>
    </source>
</evidence>
<sequence>MAEAPLTRADQVLIAAAAALAVPPVMDRDLTARRMAMALDVIPHVAPDGPTCGLAFEIEAMDRARRAGDGPTFSDCHWRLRSAVARFFETRAAHAHERWRRETGKA</sequence>
<reference evidence="1 5" key="1">
    <citation type="submission" date="2015-02" db="EMBL/GenBank/DDBJ databases">
        <title>Genome sequene of Rhodovulum sulfidophilum DSM 2351.</title>
        <authorList>
            <person name="Nagao N."/>
        </authorList>
    </citation>
    <scope>NUCLEOTIDE SEQUENCE [LARGE SCALE GENOMIC DNA]</scope>
    <source>
        <strain evidence="1 5">DSM 2351</strain>
    </source>
</reference>
<protein>
    <submittedName>
        <fullName evidence="1">Uncharacterized protein</fullName>
    </submittedName>
</protein>
<dbReference type="AlphaFoldDB" id="A0A0D6AWC6"/>
<evidence type="ECO:0000313" key="1">
    <source>
        <dbReference type="EMBL" id="BAQ67178.1"/>
    </source>
</evidence>
<gene>
    <name evidence="4" type="ORF">JMM60_21980</name>
    <name evidence="1" type="ORF">NHU_00006</name>
    <name evidence="2" type="ORF">NHU_00449</name>
    <name evidence="3" type="ORF">NHU_02275</name>
</gene>
<dbReference type="EMBL" id="JAESJJ010000094">
    <property type="protein sequence ID" value="MBL3611381.1"/>
    <property type="molecule type" value="Genomic_DNA"/>
</dbReference>
<organism evidence="1 5">
    <name type="scientific">Rhodovulum sulfidophilum</name>
    <name type="common">Rhodobacter sulfidophilus</name>
    <dbReference type="NCBI Taxonomy" id="35806"/>
    <lineage>
        <taxon>Bacteria</taxon>
        <taxon>Pseudomonadati</taxon>
        <taxon>Pseudomonadota</taxon>
        <taxon>Alphaproteobacteria</taxon>
        <taxon>Rhodobacterales</taxon>
        <taxon>Paracoccaceae</taxon>
        <taxon>Rhodovulum</taxon>
    </lineage>
</organism>
<keyword evidence="6" id="KW-1185">Reference proteome</keyword>
<accession>A0A0D6AWC6</accession>
<name>A0A0D6AWC6_RHOSU</name>
<evidence type="ECO:0000313" key="4">
    <source>
        <dbReference type="EMBL" id="MBL3611381.1"/>
    </source>
</evidence>
<dbReference type="Proteomes" id="UP000064912">
    <property type="component" value="Chromosome"/>
</dbReference>
<dbReference type="KEGG" id="rsu:NHU_02275"/>
<dbReference type="Proteomes" id="UP000604473">
    <property type="component" value="Unassembled WGS sequence"/>
</dbReference>
<reference evidence="4 6" key="2">
    <citation type="submission" date="2021-01" db="EMBL/GenBank/DDBJ databases">
        <title>Draft genomes of Rhodovulum sulfidophilum.</title>
        <authorList>
            <person name="Guzman M.S."/>
        </authorList>
    </citation>
    <scope>NUCLEOTIDE SEQUENCE [LARGE SCALE GENOMIC DNA]</scope>
    <source>
        <strain evidence="4 6">AB35</strain>
    </source>
</reference>
<dbReference type="PATRIC" id="fig|35806.4.peg.2344"/>
<dbReference type="OrthoDB" id="7883650at2"/>
<evidence type="ECO:0000313" key="5">
    <source>
        <dbReference type="Proteomes" id="UP000064912"/>
    </source>
</evidence>
<dbReference type="KEGG" id="rsu:NHU_00449"/>
<dbReference type="EMBL" id="AP014800">
    <property type="protein sequence ID" value="BAQ69427.1"/>
    <property type="molecule type" value="Genomic_DNA"/>
</dbReference>
<proteinExistence type="predicted"/>
<dbReference type="EMBL" id="AP014800">
    <property type="protein sequence ID" value="BAQ67178.1"/>
    <property type="molecule type" value="Genomic_DNA"/>
</dbReference>
<dbReference type="KEGG" id="rsu:NHU_00006"/>
<dbReference type="GeneID" id="93537744"/>
<dbReference type="EMBL" id="AP014800">
    <property type="protein sequence ID" value="BAQ67619.1"/>
    <property type="molecule type" value="Genomic_DNA"/>
</dbReference>
<evidence type="ECO:0000313" key="6">
    <source>
        <dbReference type="Proteomes" id="UP000604473"/>
    </source>
</evidence>